<dbReference type="Gene3D" id="1.25.10.10">
    <property type="entry name" value="Leucine-rich Repeat Variant"/>
    <property type="match status" value="1"/>
</dbReference>
<gene>
    <name evidence="1" type="ORF">ACFQ0E_16285</name>
</gene>
<evidence type="ECO:0000313" key="1">
    <source>
        <dbReference type="EMBL" id="MFD0727154.1"/>
    </source>
</evidence>
<evidence type="ECO:0008006" key="3">
    <source>
        <dbReference type="Google" id="ProtNLM"/>
    </source>
</evidence>
<dbReference type="Proteomes" id="UP001597110">
    <property type="component" value="Unassembled WGS sequence"/>
</dbReference>
<proteinExistence type="predicted"/>
<name>A0ABW2YF75_9GAMM</name>
<evidence type="ECO:0000313" key="2">
    <source>
        <dbReference type="Proteomes" id="UP001597110"/>
    </source>
</evidence>
<sequence length="169" mass="18573">MNPHPFTQRIALLLEHGDAECLRHALIDAAEMLRIWRRFGGDPGRAKGIVGPFSTDEAFPPMGSADRDLLRQALCSVLERWRDADIVSSAANALMNLAEPEARPVLVQALRHAVAADNRAVFQLLLALEAIDEDIYDAGLTTRSYDADEINRAAALRYLQRIDSNAPAG</sequence>
<organism evidence="1 2">
    <name type="scientific">Lysobacter brunescens</name>
    <dbReference type="NCBI Taxonomy" id="262323"/>
    <lineage>
        <taxon>Bacteria</taxon>
        <taxon>Pseudomonadati</taxon>
        <taxon>Pseudomonadota</taxon>
        <taxon>Gammaproteobacteria</taxon>
        <taxon>Lysobacterales</taxon>
        <taxon>Lysobacteraceae</taxon>
        <taxon>Lysobacter</taxon>
    </lineage>
</organism>
<reference evidence="2" key="1">
    <citation type="journal article" date="2019" name="Int. J. Syst. Evol. Microbiol.">
        <title>The Global Catalogue of Microorganisms (GCM) 10K type strain sequencing project: providing services to taxonomists for standard genome sequencing and annotation.</title>
        <authorList>
            <consortium name="The Broad Institute Genomics Platform"/>
            <consortium name="The Broad Institute Genome Sequencing Center for Infectious Disease"/>
            <person name="Wu L."/>
            <person name="Ma J."/>
        </authorList>
    </citation>
    <scope>NUCLEOTIDE SEQUENCE [LARGE SCALE GENOMIC DNA]</scope>
    <source>
        <strain evidence="2">CCUG 55585</strain>
    </source>
</reference>
<dbReference type="EMBL" id="JBHTIF010000004">
    <property type="protein sequence ID" value="MFD0727154.1"/>
    <property type="molecule type" value="Genomic_DNA"/>
</dbReference>
<protein>
    <recommendedName>
        <fullName evidence="3">HEAT repeat domain-containing protein</fullName>
    </recommendedName>
</protein>
<dbReference type="InterPro" id="IPR011989">
    <property type="entry name" value="ARM-like"/>
</dbReference>
<comment type="caution">
    <text evidence="1">The sequence shown here is derived from an EMBL/GenBank/DDBJ whole genome shotgun (WGS) entry which is preliminary data.</text>
</comment>
<accession>A0ABW2YF75</accession>
<keyword evidence="2" id="KW-1185">Reference proteome</keyword>